<name>A0ABN6H5G7_9BACT</name>
<reference evidence="2 3" key="1">
    <citation type="submission" date="2021-06" db="EMBL/GenBank/DDBJ databases">
        <title>Complete genome of Haloferula helveola possessing various polysaccharide degrading enzymes.</title>
        <authorList>
            <person name="Takami H."/>
            <person name="Huang C."/>
            <person name="Hamasaki K."/>
        </authorList>
    </citation>
    <scope>NUCLEOTIDE SEQUENCE [LARGE SCALE GENOMIC DNA]</scope>
    <source>
        <strain evidence="2 3">CN-1</strain>
    </source>
</reference>
<keyword evidence="3" id="KW-1185">Reference proteome</keyword>
<dbReference type="GO" id="GO:0051301">
    <property type="term" value="P:cell division"/>
    <property type="evidence" value="ECO:0007669"/>
    <property type="project" value="UniProtKB-KW"/>
</dbReference>
<proteinExistence type="predicted"/>
<dbReference type="EMBL" id="AP024702">
    <property type="protein sequence ID" value="BCX48373.1"/>
    <property type="molecule type" value="Genomic_DNA"/>
</dbReference>
<keyword evidence="2" id="KW-0131">Cell cycle</keyword>
<dbReference type="SUPFAM" id="SSF53300">
    <property type="entry name" value="vWA-like"/>
    <property type="match status" value="1"/>
</dbReference>
<dbReference type="InterPro" id="IPR002881">
    <property type="entry name" value="DUF58"/>
</dbReference>
<dbReference type="Pfam" id="PF01882">
    <property type="entry name" value="DUF58"/>
    <property type="match status" value="1"/>
</dbReference>
<protein>
    <submittedName>
        <fullName evidence="2">Cell division protein divIC (FtsB)</fullName>
    </submittedName>
</protein>
<dbReference type="Proteomes" id="UP001374893">
    <property type="component" value="Chromosome"/>
</dbReference>
<evidence type="ECO:0000313" key="2">
    <source>
        <dbReference type="EMBL" id="BCX48373.1"/>
    </source>
</evidence>
<feature type="domain" description="DUF58" evidence="1">
    <location>
        <begin position="46"/>
        <end position="234"/>
    </location>
</feature>
<dbReference type="PANTHER" id="PTHR33608:SF6">
    <property type="entry name" value="BLL2464 PROTEIN"/>
    <property type="match status" value="1"/>
</dbReference>
<dbReference type="PANTHER" id="PTHR33608">
    <property type="entry name" value="BLL2464 PROTEIN"/>
    <property type="match status" value="1"/>
</dbReference>
<dbReference type="RefSeq" id="WP_338684538.1">
    <property type="nucleotide sequence ID" value="NZ_AP024702.1"/>
</dbReference>
<organism evidence="2 3">
    <name type="scientific">Haloferula helveola</name>
    <dbReference type="NCBI Taxonomy" id="490095"/>
    <lineage>
        <taxon>Bacteria</taxon>
        <taxon>Pseudomonadati</taxon>
        <taxon>Verrucomicrobiota</taxon>
        <taxon>Verrucomicrobiia</taxon>
        <taxon>Verrucomicrobiales</taxon>
        <taxon>Verrucomicrobiaceae</taxon>
        <taxon>Haloferula</taxon>
    </lineage>
</organism>
<dbReference type="InterPro" id="IPR036465">
    <property type="entry name" value="vWFA_dom_sf"/>
</dbReference>
<keyword evidence="2" id="KW-0132">Cell division</keyword>
<sequence length="285" mass="31595">MSDHAPLPDDPLDARQFEIVVRRLADALAYGQESSPFLGAGIEYVQSRLYQNGDPVKFMDWKVTGRTGRYHVKEYEAPRQMPVYLLVDTSASMRVGSCAPGKYAWAVRIAGGLALAAVEHMNPVGLMGVGGAGMHHTPSLSRGSIMQWLHQLRHERAGGETTLGRRVRELIPRVEQRCLFVVISDLHDPDAVPAIKRMAQDHDCLVIHLEDPAEQGTLKAGFFRGVEAETGRSFVAHGHSRFVDRGDGTMLARAGISYLHLPTDEQVLPSLRHFMKNRAGTARRR</sequence>
<evidence type="ECO:0000259" key="1">
    <source>
        <dbReference type="Pfam" id="PF01882"/>
    </source>
</evidence>
<gene>
    <name evidence="2" type="ORF">HAHE_22810</name>
</gene>
<evidence type="ECO:0000313" key="3">
    <source>
        <dbReference type="Proteomes" id="UP001374893"/>
    </source>
</evidence>
<accession>A0ABN6H5G7</accession>